<evidence type="ECO:0000313" key="11">
    <source>
        <dbReference type="Proteomes" id="UP000066321"/>
    </source>
</evidence>
<dbReference type="EMBL" id="CP009253">
    <property type="protein sequence ID" value="ALD15256.1"/>
    <property type="molecule type" value="Genomic_DNA"/>
</dbReference>
<dbReference type="Proteomes" id="UP000066321">
    <property type="component" value="Chromosome"/>
</dbReference>
<dbReference type="PROSITE" id="PS51440">
    <property type="entry name" value="TIM_2"/>
    <property type="match status" value="1"/>
</dbReference>
<dbReference type="NCBIfam" id="TIGR00419">
    <property type="entry name" value="tim"/>
    <property type="match status" value="1"/>
</dbReference>
<evidence type="ECO:0000256" key="8">
    <source>
        <dbReference type="HAMAP-Rule" id="MF_00147"/>
    </source>
</evidence>
<evidence type="ECO:0000256" key="4">
    <source>
        <dbReference type="ARBA" id="ARBA00022432"/>
    </source>
</evidence>
<comment type="pathway">
    <text evidence="2">Carbohydrate metabolism; erythritol degradation.</text>
</comment>
<dbReference type="AlphaFoldDB" id="A0A0M3RSI5"/>
<dbReference type="GO" id="GO:0005829">
    <property type="term" value="C:cytosol"/>
    <property type="evidence" value="ECO:0007669"/>
    <property type="project" value="TreeGrafter"/>
</dbReference>
<dbReference type="GO" id="GO:0006094">
    <property type="term" value="P:gluconeogenesis"/>
    <property type="evidence" value="ECO:0007669"/>
    <property type="project" value="UniProtKB-UniRule"/>
</dbReference>
<gene>
    <name evidence="8" type="primary">tpiA</name>
    <name evidence="10" type="ORF">IX46_01595</name>
</gene>
<evidence type="ECO:0000256" key="9">
    <source>
        <dbReference type="RuleBase" id="RU363013"/>
    </source>
</evidence>
<organism evidence="10 11">
    <name type="scientific">Buchnera aphidicola</name>
    <name type="common">Aphis glycines</name>
    <dbReference type="NCBI Taxonomy" id="1265350"/>
    <lineage>
        <taxon>Bacteria</taxon>
        <taxon>Pseudomonadati</taxon>
        <taxon>Pseudomonadota</taxon>
        <taxon>Gammaproteobacteria</taxon>
        <taxon>Enterobacterales</taxon>
        <taxon>Erwiniaceae</taxon>
        <taxon>Buchnera</taxon>
    </lineage>
</organism>
<dbReference type="InterPro" id="IPR013785">
    <property type="entry name" value="Aldolase_TIM"/>
</dbReference>
<evidence type="ECO:0000256" key="7">
    <source>
        <dbReference type="ARBA" id="ARBA00023235"/>
    </source>
</evidence>
<dbReference type="Gene3D" id="3.20.20.70">
    <property type="entry name" value="Aldolase class I"/>
    <property type="match status" value="1"/>
</dbReference>
<evidence type="ECO:0000313" key="10">
    <source>
        <dbReference type="EMBL" id="ALD15256.1"/>
    </source>
</evidence>
<dbReference type="Pfam" id="PF00121">
    <property type="entry name" value="TIM"/>
    <property type="match status" value="1"/>
</dbReference>
<comment type="subcellular location">
    <subcellularLocation>
        <location evidence="8 9">Cytoplasm</location>
    </subcellularLocation>
</comment>
<dbReference type="STRING" id="1265350.IX46_01595"/>
<dbReference type="OrthoDB" id="9809429at2"/>
<dbReference type="InterPro" id="IPR022896">
    <property type="entry name" value="TrioseP_Isoase_bac/euk"/>
</dbReference>
<dbReference type="FunFam" id="3.20.20.70:FF:000016">
    <property type="entry name" value="Triosephosphate isomerase"/>
    <property type="match status" value="1"/>
</dbReference>
<keyword evidence="5 8" id="KW-0963">Cytoplasm</keyword>
<dbReference type="GO" id="GO:0019563">
    <property type="term" value="P:glycerol catabolic process"/>
    <property type="evidence" value="ECO:0007669"/>
    <property type="project" value="TreeGrafter"/>
</dbReference>
<keyword evidence="7 8" id="KW-0413">Isomerase</keyword>
<proteinExistence type="inferred from homology"/>
<evidence type="ECO:0000256" key="5">
    <source>
        <dbReference type="ARBA" id="ARBA00022490"/>
    </source>
</evidence>
<evidence type="ECO:0000256" key="3">
    <source>
        <dbReference type="ARBA" id="ARBA00007422"/>
    </source>
</evidence>
<dbReference type="PROSITE" id="PS00171">
    <property type="entry name" value="TIM_1"/>
    <property type="match status" value="1"/>
</dbReference>
<dbReference type="GO" id="GO:0006096">
    <property type="term" value="P:glycolytic process"/>
    <property type="evidence" value="ECO:0007669"/>
    <property type="project" value="UniProtKB-UniRule"/>
</dbReference>
<feature type="active site" description="Proton acceptor" evidence="8">
    <location>
        <position position="168"/>
    </location>
</feature>
<dbReference type="GO" id="GO:0046166">
    <property type="term" value="P:glyceraldehyde-3-phosphate biosynthetic process"/>
    <property type="evidence" value="ECO:0007669"/>
    <property type="project" value="TreeGrafter"/>
</dbReference>
<sequence length="256" mass="29144">MKKKIIIANWKLNSNIKNISIFLKNLQLNISSYLKYNTVIIAPPTIYLERIYKKINNLNIFLGAQDVDIHKQGAFTGETSILMLKDIGVKYVIVGHSERRLFHNENNKLIAKKFGLIKNSYLIPILCIGESEDEKRNNKTEEIIKNQLDIIFEFFGEKAFVNSIIAYEPIWAIGTGLSADPEYVESIHQFIKDYINQYSSNNLEEIIIQYGGSINAKNAKSFLEKSSIDGLLVGSASLDCKEFLEIIKVSNEILCK</sequence>
<dbReference type="InterPro" id="IPR020861">
    <property type="entry name" value="Triosephosphate_isomerase_AS"/>
</dbReference>
<comment type="similarity">
    <text evidence="3 8 9">Belongs to the triosephosphate isomerase family.</text>
</comment>
<dbReference type="PANTHER" id="PTHR21139">
    <property type="entry name" value="TRIOSEPHOSPHATE ISOMERASE"/>
    <property type="match status" value="1"/>
</dbReference>
<evidence type="ECO:0000256" key="1">
    <source>
        <dbReference type="ARBA" id="ARBA00004680"/>
    </source>
</evidence>
<dbReference type="CDD" id="cd00311">
    <property type="entry name" value="TIM"/>
    <property type="match status" value="1"/>
</dbReference>
<dbReference type="GO" id="GO:0004807">
    <property type="term" value="F:triose-phosphate isomerase activity"/>
    <property type="evidence" value="ECO:0007669"/>
    <property type="project" value="UniProtKB-UniRule"/>
</dbReference>
<feature type="active site" description="Electrophile" evidence="8">
    <location>
        <position position="96"/>
    </location>
</feature>
<feature type="binding site" evidence="8">
    <location>
        <position position="213"/>
    </location>
    <ligand>
        <name>substrate</name>
    </ligand>
</feature>
<feature type="binding site" evidence="8">
    <location>
        <position position="174"/>
    </location>
    <ligand>
        <name>substrate</name>
    </ligand>
</feature>
<comment type="subunit">
    <text evidence="8 9">Homodimer.</text>
</comment>
<dbReference type="KEGG" id="baph:IX46_01595"/>
<dbReference type="SUPFAM" id="SSF51351">
    <property type="entry name" value="Triosephosphate isomerase (TIM)"/>
    <property type="match status" value="1"/>
</dbReference>
<comment type="pathway">
    <text evidence="1 8 9">Carbohydrate degradation; glycolysis; D-glyceraldehyde 3-phosphate from glycerone phosphate: step 1/1.</text>
</comment>
<comment type="caution">
    <text evidence="8">Lacks conserved residue(s) required for the propagation of feature annotation.</text>
</comment>
<keyword evidence="6 8" id="KW-0324">Glycolysis</keyword>
<dbReference type="UniPathway" id="UPA00138"/>
<dbReference type="EC" id="5.3.1.1" evidence="8 9"/>
<dbReference type="InterPro" id="IPR035990">
    <property type="entry name" value="TIM_sf"/>
</dbReference>
<comment type="catalytic activity">
    <reaction evidence="8 9">
        <text>D-glyceraldehyde 3-phosphate = dihydroxyacetone phosphate</text>
        <dbReference type="Rhea" id="RHEA:18585"/>
        <dbReference type="ChEBI" id="CHEBI:57642"/>
        <dbReference type="ChEBI" id="CHEBI:59776"/>
        <dbReference type="EC" id="5.3.1.1"/>
    </reaction>
</comment>
<accession>A0A0M3RSI5</accession>
<dbReference type="PANTHER" id="PTHR21139:SF42">
    <property type="entry name" value="TRIOSEPHOSPHATE ISOMERASE"/>
    <property type="match status" value="1"/>
</dbReference>
<feature type="binding site" evidence="8">
    <location>
        <begin position="9"/>
        <end position="11"/>
    </location>
    <ligand>
        <name>substrate</name>
    </ligand>
</feature>
<keyword evidence="4 8" id="KW-0312">Gluconeogenesis</keyword>
<dbReference type="PATRIC" id="fig|1265350.3.peg.300"/>
<dbReference type="UniPathway" id="UPA00109">
    <property type="reaction ID" value="UER00189"/>
</dbReference>
<evidence type="ECO:0000256" key="2">
    <source>
        <dbReference type="ARBA" id="ARBA00004939"/>
    </source>
</evidence>
<dbReference type="HAMAP" id="MF_00147_B">
    <property type="entry name" value="TIM_B"/>
    <property type="match status" value="1"/>
</dbReference>
<name>A0A0M3RSI5_9GAMM</name>
<protein>
    <recommendedName>
        <fullName evidence="8 9">Triosephosphate isomerase</fullName>
        <shortName evidence="8">TIM</shortName>
        <shortName evidence="8">TPI</shortName>
        <ecNumber evidence="8 9">5.3.1.1</ecNumber>
    </recommendedName>
    <alternativeName>
        <fullName evidence="8">Triose-phosphate isomerase</fullName>
    </alternativeName>
</protein>
<dbReference type="InterPro" id="IPR000652">
    <property type="entry name" value="Triosephosphate_isomerase"/>
</dbReference>
<dbReference type="RefSeq" id="WP_053940262.1">
    <property type="nucleotide sequence ID" value="NZ_CP009253.1"/>
</dbReference>
<reference evidence="10 11" key="1">
    <citation type="journal article" date="2015" name="J Genomics">
        <title>Whole Genome Sequence of the Soybean Aphid Endosymbiont Buchnera aphidicola and Genetic Differentiation among Biotype-Specific Strains.</title>
        <authorList>
            <person name="Cassone B.J."/>
            <person name="Wenger J.A."/>
            <person name="Michel A.P."/>
        </authorList>
    </citation>
    <scope>NUCLEOTIDE SEQUENCE [LARGE SCALE GENOMIC DNA]</scope>
    <source>
        <strain evidence="10 11">BAg</strain>
    </source>
</reference>
<evidence type="ECO:0000256" key="6">
    <source>
        <dbReference type="ARBA" id="ARBA00023152"/>
    </source>
</evidence>
<comment type="pathway">
    <text evidence="8 9">Carbohydrate biosynthesis; gluconeogenesis.</text>
</comment>
<comment type="function">
    <text evidence="8">Involved in the gluconeogenesis. Catalyzes stereospecifically the conversion of dihydroxyacetone phosphate (DHAP) to D-glyceraldehyde-3-phosphate (G3P).</text>
</comment>